<evidence type="ECO:0000313" key="2">
    <source>
        <dbReference type="Proteomes" id="UP000198688"/>
    </source>
</evidence>
<protein>
    <recommendedName>
        <fullName evidence="3">YbaB/EbfC DNA-binding family protein</fullName>
    </recommendedName>
</protein>
<dbReference type="OrthoDB" id="4120877at2"/>
<proteinExistence type="predicted"/>
<accession>A0A1H2DDR3</accession>
<dbReference type="InterPro" id="IPR036894">
    <property type="entry name" value="YbaB-like_sf"/>
</dbReference>
<dbReference type="RefSeq" id="WP_092556006.1">
    <property type="nucleotide sequence ID" value="NZ_BOMJ01000018.1"/>
</dbReference>
<dbReference type="Proteomes" id="UP000198688">
    <property type="component" value="Chromosome I"/>
</dbReference>
<evidence type="ECO:0008006" key="3">
    <source>
        <dbReference type="Google" id="ProtNLM"/>
    </source>
</evidence>
<dbReference type="STRING" id="113562.SAMN04489716_9409"/>
<reference evidence="1 2" key="1">
    <citation type="submission" date="2016-10" db="EMBL/GenBank/DDBJ databases">
        <authorList>
            <person name="de Groot N.N."/>
        </authorList>
    </citation>
    <scope>NUCLEOTIDE SEQUENCE [LARGE SCALE GENOMIC DNA]</scope>
    <source>
        <strain evidence="1 2">DSM 43941</strain>
    </source>
</reference>
<keyword evidence="2" id="KW-1185">Reference proteome</keyword>
<dbReference type="Gene3D" id="3.30.1310.10">
    <property type="entry name" value="Nucleoid-associated protein YbaB-like domain"/>
    <property type="match status" value="1"/>
</dbReference>
<dbReference type="EMBL" id="LT629758">
    <property type="protein sequence ID" value="SDT80898.1"/>
    <property type="molecule type" value="Genomic_DNA"/>
</dbReference>
<sequence>MSSQTWPEGLQRLHQQVDRLGVLAGELTAAIPQRSEGNDPTGAVSVVLGSAGLPLEIRVRGGWDRRIEPEALGAAVMGACNDAVRQAMRAWTDRLDDDRWWRRQRDAEDEPYAGPVPYALPPGGRVQVDAEFSEPILQALHTAGSRAGEPPASVEGRYDGRNVIVRLGAGGLAGCEIDPGWARRRDGATITAALGGALADARSQVAEPGRQAPTGVDAALHDALATLADLAGQVPNRGERT</sequence>
<gene>
    <name evidence="1" type="ORF">SAMN04489716_9409</name>
</gene>
<evidence type="ECO:0000313" key="1">
    <source>
        <dbReference type="EMBL" id="SDT80898.1"/>
    </source>
</evidence>
<dbReference type="AlphaFoldDB" id="A0A1H2DDR3"/>
<organism evidence="1 2">
    <name type="scientific">Actinoplanes derwentensis</name>
    <dbReference type="NCBI Taxonomy" id="113562"/>
    <lineage>
        <taxon>Bacteria</taxon>
        <taxon>Bacillati</taxon>
        <taxon>Actinomycetota</taxon>
        <taxon>Actinomycetes</taxon>
        <taxon>Micromonosporales</taxon>
        <taxon>Micromonosporaceae</taxon>
        <taxon>Actinoplanes</taxon>
    </lineage>
</organism>
<name>A0A1H2DDR3_9ACTN</name>